<dbReference type="Pfam" id="PF19576">
    <property type="entry name" value="Acyltransf_2"/>
    <property type="match status" value="1"/>
</dbReference>
<dbReference type="GO" id="GO:0006629">
    <property type="term" value="P:lipid metabolic process"/>
    <property type="evidence" value="ECO:0007669"/>
    <property type="project" value="UniProtKB-KW"/>
</dbReference>
<evidence type="ECO:0000313" key="8">
    <source>
        <dbReference type="Proteomes" id="UP000671852"/>
    </source>
</evidence>
<dbReference type="SMART" id="SM00563">
    <property type="entry name" value="PlsC"/>
    <property type="match status" value="1"/>
</dbReference>
<dbReference type="InterPro" id="IPR016181">
    <property type="entry name" value="Acyl_CoA_acyltransferase"/>
</dbReference>
<dbReference type="KEGG" id="saqt:GJV85_11615"/>
<dbReference type="Gene3D" id="3.40.630.30">
    <property type="match status" value="1"/>
</dbReference>
<evidence type="ECO:0000256" key="2">
    <source>
        <dbReference type="ARBA" id="ARBA00022516"/>
    </source>
</evidence>
<evidence type="ECO:0000256" key="4">
    <source>
        <dbReference type="ARBA" id="ARBA00023098"/>
    </source>
</evidence>
<organism evidence="7 8">
    <name type="scientific">Sulfurimonas aquatica</name>
    <dbReference type="NCBI Taxonomy" id="2672570"/>
    <lineage>
        <taxon>Bacteria</taxon>
        <taxon>Pseudomonadati</taxon>
        <taxon>Campylobacterota</taxon>
        <taxon>Epsilonproteobacteria</taxon>
        <taxon>Campylobacterales</taxon>
        <taxon>Sulfurimonadaceae</taxon>
        <taxon>Sulfurimonas</taxon>
    </lineage>
</organism>
<evidence type="ECO:0000256" key="1">
    <source>
        <dbReference type="ARBA" id="ARBA00005189"/>
    </source>
</evidence>
<reference evidence="7" key="2">
    <citation type="submission" date="2021-04" db="EMBL/GenBank/DDBJ databases">
        <title>Isolation and characterization of a novel species of the genus Sulfurimonas.</title>
        <authorList>
            <person name="Fukui M."/>
        </authorList>
    </citation>
    <scope>NUCLEOTIDE SEQUENCE</scope>
    <source>
        <strain evidence="7">H1576</strain>
    </source>
</reference>
<dbReference type="Pfam" id="PF13444">
    <property type="entry name" value="Acetyltransf_5"/>
    <property type="match status" value="1"/>
</dbReference>
<accession>A0A975B1Y2</accession>
<keyword evidence="3" id="KW-0808">Transferase</keyword>
<evidence type="ECO:0000256" key="3">
    <source>
        <dbReference type="ARBA" id="ARBA00022679"/>
    </source>
</evidence>
<proteinExistence type="predicted"/>
<evidence type="ECO:0000259" key="6">
    <source>
        <dbReference type="SMART" id="SM00563"/>
    </source>
</evidence>
<keyword evidence="5" id="KW-0012">Acyltransferase</keyword>
<protein>
    <submittedName>
        <fullName evidence="7">GNAT family N-acetyltransferase</fullName>
    </submittedName>
</protein>
<keyword evidence="4" id="KW-0443">Lipid metabolism</keyword>
<gene>
    <name evidence="7" type="ORF">GJV85_11615</name>
</gene>
<dbReference type="InterPro" id="IPR045746">
    <property type="entry name" value="ACT14924-like_Acyltransf_dom"/>
</dbReference>
<dbReference type="RefSeq" id="WP_207561543.1">
    <property type="nucleotide sequence ID" value="NZ_CP046072.1"/>
</dbReference>
<dbReference type="SUPFAM" id="SSF55729">
    <property type="entry name" value="Acyl-CoA N-acyltransferases (Nat)"/>
    <property type="match status" value="1"/>
</dbReference>
<dbReference type="SUPFAM" id="SSF69593">
    <property type="entry name" value="Glycerol-3-phosphate (1)-acyltransferase"/>
    <property type="match status" value="1"/>
</dbReference>
<dbReference type="EMBL" id="CP046072">
    <property type="protein sequence ID" value="QSZ42732.1"/>
    <property type="molecule type" value="Genomic_DNA"/>
</dbReference>
<reference evidence="7" key="1">
    <citation type="submission" date="2019-11" db="EMBL/GenBank/DDBJ databases">
        <authorList>
            <person name="Kojima H."/>
        </authorList>
    </citation>
    <scope>NUCLEOTIDE SEQUENCE</scope>
    <source>
        <strain evidence="7">H1576</strain>
    </source>
</reference>
<evidence type="ECO:0000256" key="5">
    <source>
        <dbReference type="ARBA" id="ARBA00023315"/>
    </source>
</evidence>
<keyword evidence="2" id="KW-0444">Lipid biosynthesis</keyword>
<feature type="domain" description="Phospholipid/glycerol acyltransferase" evidence="6">
    <location>
        <begin position="81"/>
        <end position="198"/>
    </location>
</feature>
<dbReference type="AlphaFoldDB" id="A0A975B1Y2"/>
<dbReference type="InterPro" id="IPR002123">
    <property type="entry name" value="Plipid/glycerol_acylTrfase"/>
</dbReference>
<dbReference type="PANTHER" id="PTHR37323">
    <property type="entry name" value="GCN5-RELATED N-ACETYLTRANSFERASE"/>
    <property type="match status" value="1"/>
</dbReference>
<keyword evidence="8" id="KW-1185">Reference proteome</keyword>
<sequence>MINVQMMIKEKYPKLKDNKIIKGAINKFADAIVHQEEINRFLEENIHLGSFEFIESALETLDFTYSLSNKDIQNIPATGRVVIISNHPLGGLDALALIKAISTVRKDIKIVANDFLNAIKPLSPIIIDINNFQSRQSKHSINKIYDALNSEEALIIFPAGEVSRATPKGVKDGHWHKSFLKFASRTSSPILPILIGGKNSKTFYSVSALSKPLSTILLSHEMFKQRGNEIELTIGEIIPHENTHPHSIPKDKLISLYKKHLYSLKKKVSYFVTQKAIAHAEDRREIKKELKNSKLLGSTKDGKKIYLYECLQNNSSVLNEIGRLREISFRQVGEGVNKSRDIDKYDRYYKHIVLWDNEDLEIVGAYRIGITSDIITSYNEEALYTNSLFQYTENFNKYLDNSIELGRSFVQPKYWGSRALDYLWQGIGAYLKSNPQIKYLYGAVSISQSYPKVAKDMILYFYSTYFSVKKELAIAKIPYIFDFNDEYMKTFQAELVLNDYKKDFKTLKKALSFLELSVPTMYKQYADLCNEDGVKFCAYNIDAEFSDCVDSFIILDVNKIKDKQRQRYFGD</sequence>
<dbReference type="InterPro" id="IPR052351">
    <property type="entry name" value="Ornithine_N-alpha-AT"/>
</dbReference>
<comment type="pathway">
    <text evidence="1">Lipid metabolism.</text>
</comment>
<dbReference type="Proteomes" id="UP000671852">
    <property type="component" value="Chromosome"/>
</dbReference>
<dbReference type="PANTHER" id="PTHR37323:SF1">
    <property type="entry name" value="L-ORNITHINE N(ALPHA)-ACYLTRANSFERASE"/>
    <property type="match status" value="1"/>
</dbReference>
<evidence type="ECO:0000313" key="7">
    <source>
        <dbReference type="EMBL" id="QSZ42732.1"/>
    </source>
</evidence>
<name>A0A975B1Y2_9BACT</name>
<dbReference type="GO" id="GO:0016746">
    <property type="term" value="F:acyltransferase activity"/>
    <property type="evidence" value="ECO:0007669"/>
    <property type="project" value="UniProtKB-KW"/>
</dbReference>